<evidence type="ECO:0000313" key="1">
    <source>
        <dbReference type="EMBL" id="SBT51340.1"/>
    </source>
</evidence>
<proteinExistence type="predicted"/>
<reference evidence="1 2" key="1">
    <citation type="submission" date="2016-06" db="EMBL/GenBank/DDBJ databases">
        <authorList>
            <person name="Kjaerup R.B."/>
            <person name="Dalgaard T.S."/>
            <person name="Juul-Madsen H.R."/>
        </authorList>
    </citation>
    <scope>NUCLEOTIDE SEQUENCE [LARGE SCALE GENOMIC DNA]</scope>
    <source>
        <strain evidence="1 2">DSM 45248</strain>
    </source>
</reference>
<dbReference type="OrthoDB" id="4219602at2"/>
<dbReference type="RefSeq" id="WP_091198153.1">
    <property type="nucleotide sequence ID" value="NZ_LT594324.1"/>
</dbReference>
<keyword evidence="2" id="KW-1185">Reference proteome</keyword>
<evidence type="ECO:0000313" key="2">
    <source>
        <dbReference type="Proteomes" id="UP000198765"/>
    </source>
</evidence>
<dbReference type="PATRIC" id="fig|299146.4.peg.4162"/>
<dbReference type="Proteomes" id="UP000198765">
    <property type="component" value="Chromosome I"/>
</dbReference>
<dbReference type="EMBL" id="LT594324">
    <property type="protein sequence ID" value="SBT51340.1"/>
    <property type="molecule type" value="Genomic_DNA"/>
</dbReference>
<accession>A0A1A9A4G4</accession>
<organism evidence="1 2">
    <name type="scientific">Micromonospora narathiwatensis</name>
    <dbReference type="NCBI Taxonomy" id="299146"/>
    <lineage>
        <taxon>Bacteria</taxon>
        <taxon>Bacillati</taxon>
        <taxon>Actinomycetota</taxon>
        <taxon>Actinomycetes</taxon>
        <taxon>Micromonosporales</taxon>
        <taxon>Micromonosporaceae</taxon>
        <taxon>Micromonospora</taxon>
    </lineage>
</organism>
<sequence length="98" mass="11094">MAVTYEQAREIVRRATEPDWPFGTYCLDDRRIVENDNFFVFEIGAREFLVDGDMSYATAGSVPVVHKADGRLEYVPSFQIGTDPSIRNRPNPAPTLRA</sequence>
<gene>
    <name evidence="1" type="ORF">GA0070621_4023</name>
</gene>
<name>A0A1A9A4G4_9ACTN</name>
<evidence type="ECO:0008006" key="3">
    <source>
        <dbReference type="Google" id="ProtNLM"/>
    </source>
</evidence>
<dbReference type="AlphaFoldDB" id="A0A1A9A4G4"/>
<protein>
    <recommendedName>
        <fullName evidence="3">Immunity protein 35</fullName>
    </recommendedName>
</protein>